<dbReference type="GO" id="GO:0061709">
    <property type="term" value="P:reticulophagy"/>
    <property type="evidence" value="ECO:0007669"/>
    <property type="project" value="EnsemblFungi"/>
</dbReference>
<dbReference type="AlphaFoldDB" id="G8ZSP8"/>
<dbReference type="FunCoup" id="G8ZSP8">
    <property type="interactions" value="39"/>
</dbReference>
<feature type="transmembrane region" description="Helical" evidence="2">
    <location>
        <begin position="75"/>
        <end position="96"/>
    </location>
</feature>
<dbReference type="GO" id="GO:0006999">
    <property type="term" value="P:nuclear pore organization"/>
    <property type="evidence" value="ECO:0007669"/>
    <property type="project" value="EnsemblFungi"/>
</dbReference>
<feature type="transmembrane region" description="Helical" evidence="2">
    <location>
        <begin position="52"/>
        <end position="69"/>
    </location>
</feature>
<keyword evidence="2" id="KW-0812">Transmembrane</keyword>
<gene>
    <name evidence="4" type="primary">TDEL0D00580</name>
    <name evidence="4" type="ORF">TDEL_0D00580</name>
</gene>
<feature type="domain" description="Lunapark zinc ribbon" evidence="3">
    <location>
        <begin position="191"/>
        <end position="240"/>
    </location>
</feature>
<reference evidence="4 5" key="1">
    <citation type="journal article" date="2011" name="Proc. Natl. Acad. Sci. U.S.A.">
        <title>Evolutionary erosion of yeast sex chromosomes by mating-type switching accidents.</title>
        <authorList>
            <person name="Gordon J.L."/>
            <person name="Armisen D."/>
            <person name="Proux-Wera E."/>
            <person name="Oheigeartaigh S.S."/>
            <person name="Byrne K.P."/>
            <person name="Wolfe K.H."/>
        </authorList>
    </citation>
    <scope>NUCLEOTIDE SEQUENCE [LARGE SCALE GENOMIC DNA]</scope>
    <source>
        <strain evidence="5">ATCC 10662 / CBS 1146 / NBRC 0425 / NCYC 2629 / NRRL Y-866</strain>
    </source>
</reference>
<dbReference type="STRING" id="1076872.G8ZSP8"/>
<dbReference type="RefSeq" id="XP_003680853.1">
    <property type="nucleotide sequence ID" value="XM_003680805.1"/>
</dbReference>
<dbReference type="Proteomes" id="UP000005627">
    <property type="component" value="Chromosome 4"/>
</dbReference>
<evidence type="ECO:0000313" key="4">
    <source>
        <dbReference type="EMBL" id="CCE91642.1"/>
    </source>
</evidence>
<keyword evidence="5" id="KW-1185">Reference proteome</keyword>
<dbReference type="GO" id="GO:0071786">
    <property type="term" value="P:endoplasmic reticulum tubular network organization"/>
    <property type="evidence" value="ECO:0007669"/>
    <property type="project" value="EnsemblFungi"/>
</dbReference>
<dbReference type="GeneID" id="11502054"/>
<name>G8ZSP8_TORDE</name>
<protein>
    <recommendedName>
        <fullName evidence="3">Lunapark zinc ribbon domain-containing protein</fullName>
    </recommendedName>
</protein>
<dbReference type="OrthoDB" id="1725934at2759"/>
<proteinExistence type="predicted"/>
<evidence type="ECO:0000256" key="1">
    <source>
        <dbReference type="SAM" id="Coils"/>
    </source>
</evidence>
<keyword evidence="2" id="KW-0472">Membrane</keyword>
<dbReference type="Pfam" id="PF10058">
    <property type="entry name" value="Zn_ribbon_10"/>
    <property type="match status" value="1"/>
</dbReference>
<evidence type="ECO:0000259" key="3">
    <source>
        <dbReference type="Pfam" id="PF10058"/>
    </source>
</evidence>
<sequence>MFSAIRGWGSGSKRTLVQRYTDELSQITAQIHELDRKLKKRQVTMDNLQSHLTYYGSGITASVFAYLYWKCEGSWLMPSMGVIGCIVLLTVIKYGAYRVDQWVRDRQSIKLGKLRALHQKKLERLKEETNYHATNSIIQRFSQGEDQSEDAMVLMDEELKNKYKELHNLKDELAHFRQDDRLKDKHERDKWFDKVINAVAGGDTVNGMFLPVVCPKCKGQTGLYHLGNRSFKYVCPLCGWTIDNTQQESKQHEDTKKEDSSM</sequence>
<evidence type="ECO:0000313" key="5">
    <source>
        <dbReference type="Proteomes" id="UP000005627"/>
    </source>
</evidence>
<dbReference type="GO" id="GO:0071782">
    <property type="term" value="C:endoplasmic reticulum tubular network"/>
    <property type="evidence" value="ECO:0007669"/>
    <property type="project" value="EnsemblFungi"/>
</dbReference>
<dbReference type="InParanoid" id="G8ZSP8"/>
<organism evidence="4 5">
    <name type="scientific">Torulaspora delbrueckii</name>
    <name type="common">Yeast</name>
    <name type="synonym">Candida colliculosa</name>
    <dbReference type="NCBI Taxonomy" id="4950"/>
    <lineage>
        <taxon>Eukaryota</taxon>
        <taxon>Fungi</taxon>
        <taxon>Dikarya</taxon>
        <taxon>Ascomycota</taxon>
        <taxon>Saccharomycotina</taxon>
        <taxon>Saccharomycetes</taxon>
        <taxon>Saccharomycetales</taxon>
        <taxon>Saccharomycetaceae</taxon>
        <taxon>Torulaspora</taxon>
    </lineage>
</organism>
<dbReference type="KEGG" id="tdl:TDEL_0D00580"/>
<accession>G8ZSP8</accession>
<dbReference type="EMBL" id="HE616745">
    <property type="protein sequence ID" value="CCE91642.1"/>
    <property type="molecule type" value="Genomic_DNA"/>
</dbReference>
<dbReference type="InterPro" id="IPR019273">
    <property type="entry name" value="Lunapark_Znf"/>
</dbReference>
<dbReference type="GO" id="GO:0034976">
    <property type="term" value="P:response to endoplasmic reticulum stress"/>
    <property type="evidence" value="ECO:0007669"/>
    <property type="project" value="EnsemblFungi"/>
</dbReference>
<keyword evidence="2" id="KW-1133">Transmembrane helix</keyword>
<keyword evidence="1" id="KW-0175">Coiled coil</keyword>
<evidence type="ECO:0000256" key="2">
    <source>
        <dbReference type="SAM" id="Phobius"/>
    </source>
</evidence>
<dbReference type="eggNOG" id="KOG2846">
    <property type="taxonomic scope" value="Eukaryota"/>
</dbReference>
<feature type="coiled-coil region" evidence="1">
    <location>
        <begin position="152"/>
        <end position="179"/>
    </location>
</feature>
<dbReference type="HOGENOM" id="CLU_089708_0_0_1"/>